<proteinExistence type="predicted"/>
<dbReference type="AlphaFoldDB" id="A0A640WDC2"/>
<comment type="caution">
    <text evidence="2">The sequence shown here is derived from an EMBL/GenBank/DDBJ whole genome shotgun (WGS) entry which is preliminary data.</text>
</comment>
<evidence type="ECO:0000259" key="1">
    <source>
        <dbReference type="PROSITE" id="PS50943"/>
    </source>
</evidence>
<organism evidence="2 3">
    <name type="scientific">Salinicola corii</name>
    <dbReference type="NCBI Taxonomy" id="2606937"/>
    <lineage>
        <taxon>Bacteria</taxon>
        <taxon>Pseudomonadati</taxon>
        <taxon>Pseudomonadota</taxon>
        <taxon>Gammaproteobacteria</taxon>
        <taxon>Oceanospirillales</taxon>
        <taxon>Halomonadaceae</taxon>
        <taxon>Salinicola</taxon>
    </lineage>
</organism>
<dbReference type="EMBL" id="VTPX01000010">
    <property type="protein sequence ID" value="KAA0016664.1"/>
    <property type="molecule type" value="Genomic_DNA"/>
</dbReference>
<evidence type="ECO:0000313" key="3">
    <source>
        <dbReference type="Proteomes" id="UP000466024"/>
    </source>
</evidence>
<feature type="domain" description="HTH cro/C1-type" evidence="1">
    <location>
        <begin position="54"/>
        <end position="107"/>
    </location>
</feature>
<dbReference type="Pfam" id="PF01381">
    <property type="entry name" value="HTH_3"/>
    <property type="match status" value="1"/>
</dbReference>
<dbReference type="InterPro" id="IPR001387">
    <property type="entry name" value="Cro/C1-type_HTH"/>
</dbReference>
<dbReference type="SMART" id="SM00530">
    <property type="entry name" value="HTH_XRE"/>
    <property type="match status" value="1"/>
</dbReference>
<dbReference type="GO" id="GO:0003677">
    <property type="term" value="F:DNA binding"/>
    <property type="evidence" value="ECO:0007669"/>
    <property type="project" value="InterPro"/>
</dbReference>
<protein>
    <submittedName>
        <fullName evidence="2">Helix-turn-helix transcriptional regulator</fullName>
    </submittedName>
</protein>
<sequence length="110" mass="12037">MNAHTENVQIINGPDGAPAYVVIPYQDYLASHTEPDLIPNEVVGMVVNEDTTMVAAWRRYLGLTQAQVAKRIGISQSAYAQQEAARKPRQATLEKIATALGITVEQLSEE</sequence>
<dbReference type="Gene3D" id="1.10.260.40">
    <property type="entry name" value="lambda repressor-like DNA-binding domains"/>
    <property type="match status" value="1"/>
</dbReference>
<dbReference type="RefSeq" id="WP_149436465.1">
    <property type="nucleotide sequence ID" value="NZ_VTPX01000010.1"/>
</dbReference>
<dbReference type="CDD" id="cd00093">
    <property type="entry name" value="HTH_XRE"/>
    <property type="match status" value="1"/>
</dbReference>
<name>A0A640WDC2_9GAMM</name>
<dbReference type="Proteomes" id="UP000466024">
    <property type="component" value="Unassembled WGS sequence"/>
</dbReference>
<keyword evidence="3" id="KW-1185">Reference proteome</keyword>
<dbReference type="PROSITE" id="PS50943">
    <property type="entry name" value="HTH_CROC1"/>
    <property type="match status" value="1"/>
</dbReference>
<reference evidence="2 3" key="1">
    <citation type="submission" date="2019-08" db="EMBL/GenBank/DDBJ databases">
        <title>Bioinformatics analysis of the strain L3 and L5.</title>
        <authorList>
            <person name="Li X."/>
        </authorList>
    </citation>
    <scope>NUCLEOTIDE SEQUENCE [LARGE SCALE GENOMIC DNA]</scope>
    <source>
        <strain evidence="2 3">L3</strain>
    </source>
</reference>
<evidence type="ECO:0000313" key="2">
    <source>
        <dbReference type="EMBL" id="KAA0016664.1"/>
    </source>
</evidence>
<gene>
    <name evidence="2" type="ORF">F0A16_16450</name>
</gene>
<accession>A0A640WDC2</accession>
<dbReference type="SUPFAM" id="SSF47413">
    <property type="entry name" value="lambda repressor-like DNA-binding domains"/>
    <property type="match status" value="1"/>
</dbReference>
<dbReference type="InterPro" id="IPR010982">
    <property type="entry name" value="Lambda_DNA-bd_dom_sf"/>
</dbReference>